<keyword evidence="1" id="KW-0472">Membrane</keyword>
<feature type="transmembrane region" description="Helical" evidence="1">
    <location>
        <begin position="328"/>
        <end position="348"/>
    </location>
</feature>
<gene>
    <name evidence="4" type="ORF">B9Z55_027202</name>
</gene>
<feature type="domain" description="SGNH" evidence="3">
    <location>
        <begin position="450"/>
        <end position="669"/>
    </location>
</feature>
<dbReference type="GO" id="GO:0016020">
    <property type="term" value="C:membrane"/>
    <property type="evidence" value="ECO:0007669"/>
    <property type="project" value="TreeGrafter"/>
</dbReference>
<accession>A0A2G5SH28</accession>
<evidence type="ECO:0008006" key="6">
    <source>
        <dbReference type="Google" id="ProtNLM"/>
    </source>
</evidence>
<feature type="transmembrane region" description="Helical" evidence="1">
    <location>
        <begin position="360"/>
        <end position="376"/>
    </location>
</feature>
<sequence length="678" mass="79313">MSSGIRKDVQIIRGFAILSVLGFHFFPKTFPNGYLGVDQFFVISGYLMCLLLHKSSEKPWYSLIAHFYFRRLKRILPLYFLIIFATLLSISWISSDFLFVKNLKSAQKALFFMSNIPEPEKVEIGYFRKLTENIDFFTHCWSLSLEVQFYFLVPFLYILIRNFSLQIQIFGFSVFGIFSLFYFAISVGSVSFNSVFARIWQFMAGMIVFLASEIQNSENFEIGETSKFLEDSKISENQGYLQNYSNLILYSTVIITTYAVELKASIFRFLVAILTSLFIFSSSDSKSIIDRLLIYTGNISYVLYLIHWPLYSIWKSQTEGFSDFHRDIALFLTLFLSIILSILIHESFEKWSIRLDWKPLFLLISLLAVLNVSILHKNEISKVLKIDLYSKTSFPPTFIPFLNKTFSSYEDVDVQNREWNWLDDEYLKNPVTGKWKGLSYRQLPRNGTGKFKFRIIGSSTAARLSHLIQDECGFLASQMIQLTVPTCEPFYPTTELGSCTENSHEFQKIVDKEKPDYLIIASRFYNMGHPLPQNITDMEYDPILAIARNELQKYMGGVSRKIIILHAFPRNNYRTFDRIVRWMAQKMAPEIIDKKVIEPLENGYNMARQRYEILLKECGSKCEIIDYHDIFLNPKTDFVRYFNEIGLHYFTRNHHLTPLAFEIVRPHVRDICNKFDEI</sequence>
<comment type="caution">
    <text evidence="4">The sequence shown here is derived from an EMBL/GenBank/DDBJ whole genome shotgun (WGS) entry which is preliminary data.</text>
</comment>
<reference evidence="5" key="1">
    <citation type="submission" date="2017-10" db="EMBL/GenBank/DDBJ databases">
        <title>Rapid genome shrinkage in a self-fertile nematode reveals novel sperm competition proteins.</title>
        <authorList>
            <person name="Yin D."/>
            <person name="Schwarz E.M."/>
            <person name="Thomas C.G."/>
            <person name="Felde R.L."/>
            <person name="Korf I.F."/>
            <person name="Cutter A.D."/>
            <person name="Schartner C.M."/>
            <person name="Ralston E.J."/>
            <person name="Meyer B.J."/>
            <person name="Haag E.S."/>
        </authorList>
    </citation>
    <scope>NUCLEOTIDE SEQUENCE [LARGE SCALE GENOMIC DNA]</scope>
    <source>
        <strain evidence="5">JU1422</strain>
    </source>
</reference>
<dbReference type="PANTHER" id="PTHR23028:SF127">
    <property type="entry name" value="ACYL_TRANSF_3 DOMAIN-CONTAINING PROTEIN-RELATED"/>
    <property type="match status" value="1"/>
</dbReference>
<organism evidence="4 5">
    <name type="scientific">Caenorhabditis nigoni</name>
    <dbReference type="NCBI Taxonomy" id="1611254"/>
    <lineage>
        <taxon>Eukaryota</taxon>
        <taxon>Metazoa</taxon>
        <taxon>Ecdysozoa</taxon>
        <taxon>Nematoda</taxon>
        <taxon>Chromadorea</taxon>
        <taxon>Rhabditida</taxon>
        <taxon>Rhabditina</taxon>
        <taxon>Rhabditomorpha</taxon>
        <taxon>Rhabditoidea</taxon>
        <taxon>Rhabditidae</taxon>
        <taxon>Peloderinae</taxon>
        <taxon>Caenorhabditis</taxon>
    </lineage>
</organism>
<dbReference type="PANTHER" id="PTHR23028">
    <property type="entry name" value="ACETYLTRANSFERASE"/>
    <property type="match status" value="1"/>
</dbReference>
<dbReference type="GO" id="GO:0000271">
    <property type="term" value="P:polysaccharide biosynthetic process"/>
    <property type="evidence" value="ECO:0007669"/>
    <property type="project" value="TreeGrafter"/>
</dbReference>
<dbReference type="InterPro" id="IPR002656">
    <property type="entry name" value="Acyl_transf_3_dom"/>
</dbReference>
<evidence type="ECO:0000256" key="1">
    <source>
        <dbReference type="SAM" id="Phobius"/>
    </source>
</evidence>
<dbReference type="InterPro" id="IPR050879">
    <property type="entry name" value="Acyltransferase_3"/>
</dbReference>
<dbReference type="STRING" id="1611254.A0A2G5SH28"/>
<name>A0A2G5SH28_9PELO</name>
<keyword evidence="1" id="KW-0812">Transmembrane</keyword>
<dbReference type="Pfam" id="PF19040">
    <property type="entry name" value="SGNH"/>
    <property type="match status" value="1"/>
</dbReference>
<feature type="transmembrane region" description="Helical" evidence="1">
    <location>
        <begin position="74"/>
        <end position="93"/>
    </location>
</feature>
<dbReference type="GO" id="GO:0016747">
    <property type="term" value="F:acyltransferase activity, transferring groups other than amino-acyl groups"/>
    <property type="evidence" value="ECO:0007669"/>
    <property type="project" value="InterPro"/>
</dbReference>
<feature type="transmembrane region" description="Helical" evidence="1">
    <location>
        <begin position="292"/>
        <end position="308"/>
    </location>
</feature>
<feature type="domain" description="Acyltransferase 3" evidence="2">
    <location>
        <begin position="9"/>
        <end position="344"/>
    </location>
</feature>
<dbReference type="EMBL" id="PDUG01000008">
    <property type="protein sequence ID" value="PIC14219.1"/>
    <property type="molecule type" value="Genomic_DNA"/>
</dbReference>
<dbReference type="OrthoDB" id="10470763at2759"/>
<evidence type="ECO:0000259" key="3">
    <source>
        <dbReference type="Pfam" id="PF19040"/>
    </source>
</evidence>
<protein>
    <recommendedName>
        <fullName evidence="6">Acyl_transf_3 domain-containing protein</fullName>
    </recommendedName>
</protein>
<proteinExistence type="predicted"/>
<evidence type="ECO:0000313" key="4">
    <source>
        <dbReference type="EMBL" id="PIC14219.1"/>
    </source>
</evidence>
<evidence type="ECO:0000313" key="5">
    <source>
        <dbReference type="Proteomes" id="UP000230233"/>
    </source>
</evidence>
<dbReference type="AlphaFoldDB" id="A0A2G5SH28"/>
<feature type="transmembrane region" description="Helical" evidence="1">
    <location>
        <begin position="136"/>
        <end position="160"/>
    </location>
</feature>
<dbReference type="Pfam" id="PF01757">
    <property type="entry name" value="Acyl_transf_3"/>
    <property type="match status" value="1"/>
</dbReference>
<dbReference type="Proteomes" id="UP000230233">
    <property type="component" value="Unassembled WGS sequence"/>
</dbReference>
<feature type="transmembrane region" description="Helical" evidence="1">
    <location>
        <begin position="167"/>
        <end position="185"/>
    </location>
</feature>
<evidence type="ECO:0000259" key="2">
    <source>
        <dbReference type="Pfam" id="PF01757"/>
    </source>
</evidence>
<dbReference type="InterPro" id="IPR043968">
    <property type="entry name" value="SGNH"/>
</dbReference>
<feature type="transmembrane region" description="Helical" evidence="1">
    <location>
        <begin position="12"/>
        <end position="27"/>
    </location>
</feature>
<keyword evidence="5" id="KW-1185">Reference proteome</keyword>
<feature type="transmembrane region" description="Helical" evidence="1">
    <location>
        <begin position="266"/>
        <end position="283"/>
    </location>
</feature>
<keyword evidence="1" id="KW-1133">Transmembrane helix</keyword>